<dbReference type="InterPro" id="IPR053852">
    <property type="entry name" value="DUF6910"/>
</dbReference>
<gene>
    <name evidence="1" type="ORF">RS694_14500</name>
</gene>
<dbReference type="Proteomes" id="UP000186110">
    <property type="component" value="Chromosome"/>
</dbReference>
<keyword evidence="2" id="KW-1185">Reference proteome</keyword>
<dbReference type="STRING" id="1484693.RS694_14500"/>
<dbReference type="EMBL" id="CP019239">
    <property type="protein sequence ID" value="APW43623.1"/>
    <property type="molecule type" value="Genomic_DNA"/>
</dbReference>
<dbReference type="AlphaFoldDB" id="A0A1P8KC88"/>
<sequence length="313" mass="32698">MLTPSLVQTLLVDVTQHPRGQAHLSAASGLVRVRQRLYVVADDELHLGIFDDCTAVGMVPTPGTLLRLLDGDLPQDKSKRKKAKPDFESLVLLPPLPGCPAGALLALGSGSRPNRETGVLVALDVQGMPNGRMGLVDLAPLYAPLHKRFADVNIEGALIVSGELLLLQRGNKGDGRSACIRFDWNLVAPWLAGQKAQPPAAKSIQVIPLGEVDGVPLGFTDGAALHGGAWIFSAVAEDTDNSVQDGACVGSVIGIVAPDGQVSQLYPLQGAPKVEGIAVQADGAGWQVTLATDPDDPKVPSALLQLRVPGIQS</sequence>
<dbReference type="KEGG" id="rsb:RS694_14500"/>
<dbReference type="RefSeq" id="WP_029709087.1">
    <property type="nucleotide sequence ID" value="NZ_CP019239.1"/>
</dbReference>
<name>A0A1P8KC88_9BURK</name>
<dbReference type="eggNOG" id="ENOG503051R">
    <property type="taxonomic scope" value="Bacteria"/>
</dbReference>
<accession>A0A1P8KC88</accession>
<evidence type="ECO:0000313" key="1">
    <source>
        <dbReference type="EMBL" id="APW43623.1"/>
    </source>
</evidence>
<proteinExistence type="predicted"/>
<reference evidence="1 2" key="1">
    <citation type="submission" date="2017-01" db="EMBL/GenBank/DDBJ databases">
        <authorList>
            <person name="Mah S.A."/>
            <person name="Swanson W.J."/>
            <person name="Moy G.W."/>
            <person name="Vacquier V.D."/>
        </authorList>
    </citation>
    <scope>NUCLEOTIDE SEQUENCE [LARGE SCALE GENOMIC DNA]</scope>
    <source>
        <strain evidence="1 2">DSM 22694</strain>
    </source>
</reference>
<dbReference type="Pfam" id="PF21851">
    <property type="entry name" value="DUF6910"/>
    <property type="match status" value="1"/>
</dbReference>
<protein>
    <submittedName>
        <fullName evidence="1">Uncharacterized protein</fullName>
    </submittedName>
</protein>
<organism evidence="1 2">
    <name type="scientific">Rhodoferax saidenbachensis</name>
    <dbReference type="NCBI Taxonomy" id="1484693"/>
    <lineage>
        <taxon>Bacteria</taxon>
        <taxon>Pseudomonadati</taxon>
        <taxon>Pseudomonadota</taxon>
        <taxon>Betaproteobacteria</taxon>
        <taxon>Burkholderiales</taxon>
        <taxon>Comamonadaceae</taxon>
        <taxon>Rhodoferax</taxon>
    </lineage>
</organism>
<evidence type="ECO:0000313" key="2">
    <source>
        <dbReference type="Proteomes" id="UP000186110"/>
    </source>
</evidence>